<evidence type="ECO:0000313" key="2">
    <source>
        <dbReference type="EMBL" id="KRM90437.1"/>
    </source>
</evidence>
<keyword evidence="1" id="KW-0472">Membrane</keyword>
<dbReference type="EMBL" id="AYZE01000015">
    <property type="protein sequence ID" value="KRM90437.1"/>
    <property type="molecule type" value="Genomic_DNA"/>
</dbReference>
<protein>
    <submittedName>
        <fullName evidence="2">Uncharacterized protein</fullName>
    </submittedName>
</protein>
<dbReference type="PATRIC" id="fig|1423729.3.peg.1362"/>
<dbReference type="Proteomes" id="UP000051131">
    <property type="component" value="Unassembled WGS sequence"/>
</dbReference>
<sequence>MEKFSLASIKSYFDENKTIFKNNWLLGGIMYVLLVIVAGILFLFDYELLAVGVSSISTSITYLLYGQSTYLIFISLLEILSSILLFFIISIAAFFVRSTIQFAIQDTLKNELAKVTFSRVFTKFKQLNKNQILRLFLYLSLFIFLWLLPLIVIHVFTSKLTIITYILQFLTFVVLLWKGITYSQSLFLYRENQASFLGQSQRFALKASKRFIRDLKFKYLLLLIGLVIPLAIWIGIWSTVTYFGFYIWEPIMIYGGPIVGTIGCCFYLPFMQFTFAHFYEKNVTPDLLEKSFRECFKDVNKLTGVAYKNI</sequence>
<organism evidence="2 3">
    <name type="scientific">Liquorilactobacillus cacaonum DSM 21116</name>
    <dbReference type="NCBI Taxonomy" id="1423729"/>
    <lineage>
        <taxon>Bacteria</taxon>
        <taxon>Bacillati</taxon>
        <taxon>Bacillota</taxon>
        <taxon>Bacilli</taxon>
        <taxon>Lactobacillales</taxon>
        <taxon>Lactobacillaceae</taxon>
        <taxon>Liquorilactobacillus</taxon>
    </lineage>
</organism>
<evidence type="ECO:0000313" key="3">
    <source>
        <dbReference type="Proteomes" id="UP000051131"/>
    </source>
</evidence>
<keyword evidence="1" id="KW-0812">Transmembrane</keyword>
<feature type="transmembrane region" description="Helical" evidence="1">
    <location>
        <begin position="71"/>
        <end position="96"/>
    </location>
</feature>
<feature type="transmembrane region" description="Helical" evidence="1">
    <location>
        <begin position="251"/>
        <end position="270"/>
    </location>
</feature>
<evidence type="ECO:0000256" key="1">
    <source>
        <dbReference type="SAM" id="Phobius"/>
    </source>
</evidence>
<feature type="transmembrane region" description="Helical" evidence="1">
    <location>
        <begin position="24"/>
        <end position="43"/>
    </location>
</feature>
<dbReference type="RefSeq" id="WP_235807256.1">
    <property type="nucleotide sequence ID" value="NZ_AYZE01000015.1"/>
</dbReference>
<dbReference type="STRING" id="1423729.FC80_GL001341"/>
<feature type="transmembrane region" description="Helical" evidence="1">
    <location>
        <begin position="219"/>
        <end position="245"/>
    </location>
</feature>
<keyword evidence="3" id="KW-1185">Reference proteome</keyword>
<keyword evidence="1" id="KW-1133">Transmembrane helix</keyword>
<feature type="transmembrane region" description="Helical" evidence="1">
    <location>
        <begin position="135"/>
        <end position="156"/>
    </location>
</feature>
<proteinExistence type="predicted"/>
<name>A0A0R2CGJ3_9LACO</name>
<dbReference type="AlphaFoldDB" id="A0A0R2CGJ3"/>
<gene>
    <name evidence="2" type="ORF">FC80_GL001341</name>
</gene>
<comment type="caution">
    <text evidence="2">The sequence shown here is derived from an EMBL/GenBank/DDBJ whole genome shotgun (WGS) entry which is preliminary data.</text>
</comment>
<feature type="transmembrane region" description="Helical" evidence="1">
    <location>
        <begin position="162"/>
        <end position="180"/>
    </location>
</feature>
<accession>A0A0R2CGJ3</accession>
<reference evidence="2 3" key="1">
    <citation type="journal article" date="2015" name="Genome Announc.">
        <title>Expanding the biotechnology potential of lactobacilli through comparative genomics of 213 strains and associated genera.</title>
        <authorList>
            <person name="Sun Z."/>
            <person name="Harris H.M."/>
            <person name="McCann A."/>
            <person name="Guo C."/>
            <person name="Argimon S."/>
            <person name="Zhang W."/>
            <person name="Yang X."/>
            <person name="Jeffery I.B."/>
            <person name="Cooney J.C."/>
            <person name="Kagawa T.F."/>
            <person name="Liu W."/>
            <person name="Song Y."/>
            <person name="Salvetti E."/>
            <person name="Wrobel A."/>
            <person name="Rasinkangas P."/>
            <person name="Parkhill J."/>
            <person name="Rea M.C."/>
            <person name="O'Sullivan O."/>
            <person name="Ritari J."/>
            <person name="Douillard F.P."/>
            <person name="Paul Ross R."/>
            <person name="Yang R."/>
            <person name="Briner A.E."/>
            <person name="Felis G.E."/>
            <person name="de Vos W.M."/>
            <person name="Barrangou R."/>
            <person name="Klaenhammer T.R."/>
            <person name="Caufield P.W."/>
            <person name="Cui Y."/>
            <person name="Zhang H."/>
            <person name="O'Toole P.W."/>
        </authorList>
    </citation>
    <scope>NUCLEOTIDE SEQUENCE [LARGE SCALE GENOMIC DNA]</scope>
    <source>
        <strain evidence="2 3">DSM 21116</strain>
    </source>
</reference>